<dbReference type="Proteomes" id="UP000663908">
    <property type="component" value="Chromosome"/>
</dbReference>
<feature type="compositionally biased region" description="Basic and acidic residues" evidence="1">
    <location>
        <begin position="49"/>
        <end position="68"/>
    </location>
</feature>
<gene>
    <name evidence="2" type="ORF">S1361_32660</name>
</gene>
<feature type="region of interest" description="Disordered" evidence="1">
    <location>
        <begin position="97"/>
        <end position="137"/>
    </location>
</feature>
<accession>A0ABX7U1Y4</accession>
<proteinExistence type="predicted"/>
<evidence type="ECO:0000313" key="2">
    <source>
        <dbReference type="EMBL" id="QTE02129.1"/>
    </source>
</evidence>
<dbReference type="EMBL" id="CP071839">
    <property type="protein sequence ID" value="QTE02129.1"/>
    <property type="molecule type" value="Genomic_DNA"/>
</dbReference>
<feature type="compositionally biased region" description="Basic and acidic residues" evidence="1">
    <location>
        <begin position="13"/>
        <end position="28"/>
    </location>
</feature>
<protein>
    <submittedName>
        <fullName evidence="2">Uncharacterized protein</fullName>
    </submittedName>
</protein>
<feature type="compositionally biased region" description="Polar residues" evidence="1">
    <location>
        <begin position="1"/>
        <end position="10"/>
    </location>
</feature>
<name>A0ABX7U1Y4_STRCY</name>
<feature type="region of interest" description="Disordered" evidence="1">
    <location>
        <begin position="1"/>
        <end position="68"/>
    </location>
</feature>
<organism evidence="2 3">
    <name type="scientific">Streptomyces cyanogenus</name>
    <dbReference type="NCBI Taxonomy" id="80860"/>
    <lineage>
        <taxon>Bacteria</taxon>
        <taxon>Bacillati</taxon>
        <taxon>Actinomycetota</taxon>
        <taxon>Actinomycetes</taxon>
        <taxon>Kitasatosporales</taxon>
        <taxon>Streptomycetaceae</taxon>
        <taxon>Streptomyces</taxon>
    </lineage>
</organism>
<evidence type="ECO:0000256" key="1">
    <source>
        <dbReference type="SAM" id="MobiDB-lite"/>
    </source>
</evidence>
<keyword evidence="3" id="KW-1185">Reference proteome</keyword>
<sequence>MPTTTSTSVATLVREDGIRAQTECRETETDFGPQILNGGDHTAAQRPTSAERSKAERSGRIETPRETLRESVRHALAGAASEEEFLYRLAVADLARERAPHPARARRQAAPVTERAASILDGNDDEDSARPRLGAGL</sequence>
<reference evidence="2 3" key="1">
    <citation type="submission" date="2021-03" db="EMBL/GenBank/DDBJ databases">
        <title>Complete genome sequence of Streptomyces cyanogenus S136, producer of anticancer angucycline landomycin A.</title>
        <authorList>
            <person name="Hrab P."/>
            <person name="Ruckert C."/>
            <person name="Busche T."/>
            <person name="Ostash I."/>
            <person name="Kalinowski J."/>
            <person name="Fedorenko V."/>
            <person name="Yushchuk O."/>
            <person name="Ostash B."/>
        </authorList>
    </citation>
    <scope>NUCLEOTIDE SEQUENCE [LARGE SCALE GENOMIC DNA]</scope>
    <source>
        <strain evidence="2 3">S136</strain>
    </source>
</reference>
<evidence type="ECO:0000313" key="3">
    <source>
        <dbReference type="Proteomes" id="UP000663908"/>
    </source>
</evidence>